<accession>A0A2S7N4U9</accession>
<evidence type="ECO:0000313" key="1">
    <source>
        <dbReference type="EMBL" id="PQD97059.1"/>
    </source>
</evidence>
<evidence type="ECO:0008006" key="3">
    <source>
        <dbReference type="Google" id="ProtNLM"/>
    </source>
</evidence>
<dbReference type="Pfam" id="PF08902">
    <property type="entry name" value="DUF1848"/>
    <property type="match status" value="1"/>
</dbReference>
<name>A0A2S7N4U9_9BACI</name>
<proteinExistence type="predicted"/>
<dbReference type="OrthoDB" id="9771212at2"/>
<reference evidence="1 2" key="1">
    <citation type="submission" date="2017-12" db="EMBL/GenBank/DDBJ databases">
        <title>Taxonomic description and draft genome of Pradoshia cofamensis Gen. nov., sp. nov., a thermotolerant bacillale isolated from anterior gut of earthworm Eisenia fetida.</title>
        <authorList>
            <person name="Saha T."/>
            <person name="Chakraborty R."/>
        </authorList>
    </citation>
    <scope>NUCLEOTIDE SEQUENCE [LARGE SCALE GENOMIC DNA]</scope>
    <source>
        <strain evidence="1 2">EAG3</strain>
    </source>
</reference>
<organism evidence="1 2">
    <name type="scientific">Pradoshia eiseniae</name>
    <dbReference type="NCBI Taxonomy" id="2064768"/>
    <lineage>
        <taxon>Bacteria</taxon>
        <taxon>Bacillati</taxon>
        <taxon>Bacillota</taxon>
        <taxon>Bacilli</taxon>
        <taxon>Bacillales</taxon>
        <taxon>Bacillaceae</taxon>
        <taxon>Pradoshia</taxon>
    </lineage>
</organism>
<dbReference type="InterPro" id="IPR014998">
    <property type="entry name" value="DUF1848"/>
</dbReference>
<protein>
    <recommendedName>
        <fullName evidence="3">DUF1848 domain-containing protein</fullName>
    </recommendedName>
</protein>
<comment type="caution">
    <text evidence="1">The sequence shown here is derived from an EMBL/GenBank/DDBJ whole genome shotgun (WGS) entry which is preliminary data.</text>
</comment>
<dbReference type="Proteomes" id="UP000239663">
    <property type="component" value="Unassembled WGS sequence"/>
</dbReference>
<dbReference type="RefSeq" id="WP_104848154.1">
    <property type="nucleotide sequence ID" value="NZ_PKOZ01000001.1"/>
</dbReference>
<keyword evidence="2" id="KW-1185">Reference proteome</keyword>
<dbReference type="AlphaFoldDB" id="A0A2S7N4U9"/>
<gene>
    <name evidence="1" type="ORF">CYL18_04070</name>
</gene>
<evidence type="ECO:0000313" key="2">
    <source>
        <dbReference type="Proteomes" id="UP000239663"/>
    </source>
</evidence>
<sequence>MIISASRRTDIPAFYAEWFMNRIRAGYFMKVNPYNRKQTKQISLTPNDVDAIVFWSKNPRPVLRHLPELMEMGHTPLMHYTLNDYPEELEPGVPSLSYRINTFQRISERIGTEQMVWRYDPIILSDKTDVDYHLDVFGDVAHVLKGWTSRVTISFMDFYAKTKGRLSRIEAEKGYQFSDWLNPSNSDRLAALAKGLNDIAAANGMSVVTCSEQVNLDKYGIRHGACIDQAHIETVLNRTIGGKKDKYQRAECGCMESVDMGSYDTCPFGCPYCYAVRSDKLVRSNQQKHDPKSPYLIGE</sequence>
<dbReference type="EMBL" id="PKOZ01000001">
    <property type="protein sequence ID" value="PQD97059.1"/>
    <property type="molecule type" value="Genomic_DNA"/>
</dbReference>